<accession>A0A167JCE3</accession>
<name>A0A167JCE3_CALVF</name>
<reference evidence="2 3" key="1">
    <citation type="journal article" date="2016" name="Mol. Biol. Evol.">
        <title>Comparative Genomics of Early-Diverging Mushroom-Forming Fungi Provides Insights into the Origins of Lignocellulose Decay Capabilities.</title>
        <authorList>
            <person name="Nagy L.G."/>
            <person name="Riley R."/>
            <person name="Tritt A."/>
            <person name="Adam C."/>
            <person name="Daum C."/>
            <person name="Floudas D."/>
            <person name="Sun H."/>
            <person name="Yadav J.S."/>
            <person name="Pangilinan J."/>
            <person name="Larsson K.H."/>
            <person name="Matsuura K."/>
            <person name="Barry K."/>
            <person name="Labutti K."/>
            <person name="Kuo R."/>
            <person name="Ohm R.A."/>
            <person name="Bhattacharya S.S."/>
            <person name="Shirouzu T."/>
            <person name="Yoshinaga Y."/>
            <person name="Martin F.M."/>
            <person name="Grigoriev I.V."/>
            <person name="Hibbett D.S."/>
        </authorList>
    </citation>
    <scope>NUCLEOTIDE SEQUENCE [LARGE SCALE GENOMIC DNA]</scope>
    <source>
        <strain evidence="2 3">TUFC12733</strain>
    </source>
</reference>
<keyword evidence="3" id="KW-1185">Reference proteome</keyword>
<feature type="transmembrane region" description="Helical" evidence="1">
    <location>
        <begin position="6"/>
        <end position="26"/>
    </location>
</feature>
<evidence type="ECO:0000313" key="2">
    <source>
        <dbReference type="EMBL" id="KZO93453.1"/>
    </source>
</evidence>
<proteinExistence type="predicted"/>
<sequence>MSAQSVLQYFSYFIIIWWVWASQCLYDARYQSNDWVHRLFKLMQLASFTYVGVFAQDFDPSYVVRPADITTIDAVAAVGGSRSFKGVALAYAVSRILLAVQYMYSAPTLSLTSCIAKAILQSHVSLKSATVESALRRSSYPS</sequence>
<dbReference type="Proteomes" id="UP000076738">
    <property type="component" value="Unassembled WGS sequence"/>
</dbReference>
<dbReference type="OrthoDB" id="3243926at2759"/>
<keyword evidence="1" id="KW-0812">Transmembrane</keyword>
<dbReference type="EMBL" id="KV417301">
    <property type="protein sequence ID" value="KZO93453.1"/>
    <property type="molecule type" value="Genomic_DNA"/>
</dbReference>
<dbReference type="AlphaFoldDB" id="A0A167JCE3"/>
<dbReference type="InterPro" id="IPR010640">
    <property type="entry name" value="Low_temperature_requirement_A"/>
</dbReference>
<organism evidence="2 3">
    <name type="scientific">Calocera viscosa (strain TUFC12733)</name>
    <dbReference type="NCBI Taxonomy" id="1330018"/>
    <lineage>
        <taxon>Eukaryota</taxon>
        <taxon>Fungi</taxon>
        <taxon>Dikarya</taxon>
        <taxon>Basidiomycota</taxon>
        <taxon>Agaricomycotina</taxon>
        <taxon>Dacrymycetes</taxon>
        <taxon>Dacrymycetales</taxon>
        <taxon>Dacrymycetaceae</taxon>
        <taxon>Calocera</taxon>
    </lineage>
</organism>
<keyword evidence="1" id="KW-1133">Transmembrane helix</keyword>
<dbReference type="Pfam" id="PF06772">
    <property type="entry name" value="LtrA"/>
    <property type="match status" value="1"/>
</dbReference>
<evidence type="ECO:0000256" key="1">
    <source>
        <dbReference type="SAM" id="Phobius"/>
    </source>
</evidence>
<gene>
    <name evidence="2" type="ORF">CALVIDRAFT_248617</name>
</gene>
<protein>
    <submittedName>
        <fullName evidence="2">Uncharacterized protein</fullName>
    </submittedName>
</protein>
<evidence type="ECO:0000313" key="3">
    <source>
        <dbReference type="Proteomes" id="UP000076738"/>
    </source>
</evidence>
<keyword evidence="1" id="KW-0472">Membrane</keyword>